<reference evidence="10 11" key="1">
    <citation type="submission" date="2023-11" db="EMBL/GenBank/DDBJ databases">
        <title>A Novel Polar Bacteriovorax (B. antarcticus) Isolated from the Biocrust in Antarctica.</title>
        <authorList>
            <person name="Mun W."/>
            <person name="Choi S.Y."/>
            <person name="Mitchell R.J."/>
        </authorList>
    </citation>
    <scope>NUCLEOTIDE SEQUENCE [LARGE SCALE GENOMIC DNA]</scope>
    <source>
        <strain evidence="10 11">PP10</strain>
    </source>
</reference>
<keyword evidence="5 7" id="KW-0687">Ribonucleoprotein</keyword>
<evidence type="ECO:0000256" key="1">
    <source>
        <dbReference type="ARBA" id="ARBA00007465"/>
    </source>
</evidence>
<dbReference type="Pfam" id="PF00163">
    <property type="entry name" value="Ribosomal_S4"/>
    <property type="match status" value="1"/>
</dbReference>
<feature type="domain" description="RNA-binding S4" evidence="8">
    <location>
        <begin position="96"/>
        <end position="154"/>
    </location>
</feature>
<dbReference type="PANTHER" id="PTHR11831">
    <property type="entry name" value="30S 40S RIBOSOMAL PROTEIN"/>
    <property type="match status" value="1"/>
</dbReference>
<feature type="domain" description="Small ribosomal subunit protein uS4 N-terminal" evidence="9">
    <location>
        <begin position="8"/>
        <end position="95"/>
    </location>
</feature>
<accession>A0ABU5VU60</accession>
<evidence type="ECO:0000259" key="9">
    <source>
        <dbReference type="SMART" id="SM01390"/>
    </source>
</evidence>
<evidence type="ECO:0000256" key="7">
    <source>
        <dbReference type="HAMAP-Rule" id="MF_01306"/>
    </source>
</evidence>
<dbReference type="PROSITE" id="PS50889">
    <property type="entry name" value="S4"/>
    <property type="match status" value="1"/>
</dbReference>
<comment type="subunit">
    <text evidence="7">Part of the 30S ribosomal subunit. Contacts protein S5. The interaction surface between S4 and S5 is involved in control of translational fidelity.</text>
</comment>
<name>A0ABU5VU60_9BACT</name>
<comment type="similarity">
    <text evidence="1 7">Belongs to the universal ribosomal protein uS4 family.</text>
</comment>
<dbReference type="NCBIfam" id="NF003717">
    <property type="entry name" value="PRK05327.1"/>
    <property type="match status" value="1"/>
</dbReference>
<evidence type="ECO:0000256" key="2">
    <source>
        <dbReference type="ARBA" id="ARBA00022730"/>
    </source>
</evidence>
<dbReference type="Pfam" id="PF01479">
    <property type="entry name" value="S4"/>
    <property type="match status" value="1"/>
</dbReference>
<dbReference type="InterPro" id="IPR002942">
    <property type="entry name" value="S4_RNA-bd"/>
</dbReference>
<dbReference type="SUPFAM" id="SSF55174">
    <property type="entry name" value="Alpha-L RNA-binding motif"/>
    <property type="match status" value="1"/>
</dbReference>
<comment type="function">
    <text evidence="7">With S5 and S12 plays an important role in translational accuracy.</text>
</comment>
<dbReference type="RefSeq" id="WP_323575824.1">
    <property type="nucleotide sequence ID" value="NZ_JAYGJQ010000001.1"/>
</dbReference>
<evidence type="ECO:0000256" key="3">
    <source>
        <dbReference type="ARBA" id="ARBA00022884"/>
    </source>
</evidence>
<dbReference type="PANTHER" id="PTHR11831:SF4">
    <property type="entry name" value="SMALL RIBOSOMAL SUBUNIT PROTEIN US4M"/>
    <property type="match status" value="1"/>
</dbReference>
<evidence type="ECO:0000256" key="4">
    <source>
        <dbReference type="ARBA" id="ARBA00022980"/>
    </source>
</evidence>
<dbReference type="HAMAP" id="MF_01306_B">
    <property type="entry name" value="Ribosomal_uS4_B"/>
    <property type="match status" value="1"/>
</dbReference>
<comment type="caution">
    <text evidence="10">The sequence shown here is derived from an EMBL/GenBank/DDBJ whole genome shotgun (WGS) entry which is preliminary data.</text>
</comment>
<dbReference type="InterPro" id="IPR036986">
    <property type="entry name" value="S4_RNA-bd_sf"/>
</dbReference>
<keyword evidence="2 7" id="KW-0699">rRNA-binding</keyword>
<proteinExistence type="inferred from homology"/>
<dbReference type="SMART" id="SM00363">
    <property type="entry name" value="S4"/>
    <property type="match status" value="1"/>
</dbReference>
<comment type="function">
    <text evidence="7">One of the primary rRNA binding proteins, it binds directly to 16S rRNA where it nucleates assembly of the body of the 30S subunit.</text>
</comment>
<dbReference type="InterPro" id="IPR005709">
    <property type="entry name" value="Ribosomal_uS4_bac-type"/>
</dbReference>
<organism evidence="10 11">
    <name type="scientific">Bacteriovorax antarcticus</name>
    <dbReference type="NCBI Taxonomy" id="3088717"/>
    <lineage>
        <taxon>Bacteria</taxon>
        <taxon>Pseudomonadati</taxon>
        <taxon>Bdellovibrionota</taxon>
        <taxon>Bacteriovoracia</taxon>
        <taxon>Bacteriovoracales</taxon>
        <taxon>Bacteriovoracaceae</taxon>
        <taxon>Bacteriovorax</taxon>
    </lineage>
</organism>
<evidence type="ECO:0000313" key="11">
    <source>
        <dbReference type="Proteomes" id="UP001302274"/>
    </source>
</evidence>
<keyword evidence="4 7" id="KW-0689">Ribosomal protein</keyword>
<sequence length="207" mass="23298">MARSTTGRSRFKIQRSLGIEIPGLGKAGALERRPYGPGQHGNKRKKISDFAVRQKEKQKLRYHYGIREGQLVNYVKKAKKDKSQAWMDSLLITLERRLANVIFRLNWAPSMLAANQMVSHQHVLVNGKKISVAGYTIQKGDVITLTERGFASLNYQQAQATPRLPSVPACYTINGKIATAVDLPLPSDIPFEYAGQLVTEFYWKVKP</sequence>
<dbReference type="EMBL" id="JAYGJQ010000001">
    <property type="protein sequence ID" value="MEA9356147.1"/>
    <property type="molecule type" value="Genomic_DNA"/>
</dbReference>
<evidence type="ECO:0000256" key="6">
    <source>
        <dbReference type="ARBA" id="ARBA00035254"/>
    </source>
</evidence>
<dbReference type="Proteomes" id="UP001302274">
    <property type="component" value="Unassembled WGS sequence"/>
</dbReference>
<evidence type="ECO:0000259" key="8">
    <source>
        <dbReference type="SMART" id="SM00363"/>
    </source>
</evidence>
<dbReference type="CDD" id="cd00165">
    <property type="entry name" value="S4"/>
    <property type="match status" value="1"/>
</dbReference>
<dbReference type="SMART" id="SM01390">
    <property type="entry name" value="Ribosomal_S4"/>
    <property type="match status" value="1"/>
</dbReference>
<dbReference type="Gene3D" id="1.10.1050.10">
    <property type="entry name" value="Ribosomal Protein S4 Delta 41, Chain A, domain 1"/>
    <property type="match status" value="1"/>
</dbReference>
<protein>
    <recommendedName>
        <fullName evidence="6 7">Small ribosomal subunit protein uS4</fullName>
    </recommendedName>
</protein>
<dbReference type="Gene3D" id="3.10.290.10">
    <property type="entry name" value="RNA-binding S4 domain"/>
    <property type="match status" value="1"/>
</dbReference>
<evidence type="ECO:0000256" key="5">
    <source>
        <dbReference type="ARBA" id="ARBA00023274"/>
    </source>
</evidence>
<evidence type="ECO:0000313" key="10">
    <source>
        <dbReference type="EMBL" id="MEA9356147.1"/>
    </source>
</evidence>
<dbReference type="InterPro" id="IPR022801">
    <property type="entry name" value="Ribosomal_uS4"/>
</dbReference>
<dbReference type="InterPro" id="IPR001912">
    <property type="entry name" value="Ribosomal_uS4_N"/>
</dbReference>
<keyword evidence="11" id="KW-1185">Reference proteome</keyword>
<keyword evidence="3 7" id="KW-0694">RNA-binding</keyword>
<gene>
    <name evidence="7 10" type="primary">rpsD</name>
    <name evidence="10" type="ORF">SHI21_08040</name>
</gene>
<dbReference type="GO" id="GO:0005840">
    <property type="term" value="C:ribosome"/>
    <property type="evidence" value="ECO:0007669"/>
    <property type="project" value="UniProtKB-KW"/>
</dbReference>